<dbReference type="RefSeq" id="WP_069478383.1">
    <property type="nucleotide sequence ID" value="NZ_CP017111.1"/>
</dbReference>
<evidence type="ECO:0008006" key="3">
    <source>
        <dbReference type="Google" id="ProtNLM"/>
    </source>
</evidence>
<sequence>MIKIATPHLEELAHEHYEELKSKIKFPTCKYALEEVITAKPEKLHEIAMHYKGDTSFDFMKNEYKKFTVKTDNDTYDAYTLAQSLNVTVCPYCNRNYTFTVRSKNGSIRPQFDHFYDKVMYPILALSFYNLIPSCPTCNASIKGRKQFSLTTHVHPYIEGFDDKARFALHVKDSSFYYDEQGFDLKLGSNDAKAQKNIEDFALEEIYKNHKDIVLELIQKSVMYNESYIEELMQNYEGTLFKNEEDLLRLIFGGYISDEDLGKRPLSKLTKDILEQLEII</sequence>
<dbReference type="AlphaFoldDB" id="A0A1D7TL66"/>
<evidence type="ECO:0000313" key="2">
    <source>
        <dbReference type="Proteomes" id="UP000094609"/>
    </source>
</evidence>
<name>A0A1D7TL66_9BACT</name>
<reference evidence="2" key="1">
    <citation type="submission" date="2016-08" db="EMBL/GenBank/DDBJ databases">
        <title>Complete genome sequence of the organohalide-respiring Epsilonproteobacterium Sulfurospirillum halorespirans.</title>
        <authorList>
            <person name="Goris T."/>
            <person name="Zimmermann J."/>
            <person name="Schenz B."/>
            <person name="Lemos M."/>
            <person name="Hackermueller J."/>
            <person name="Diekert G."/>
        </authorList>
    </citation>
    <scope>NUCLEOTIDE SEQUENCE [LARGE SCALE GENOMIC DNA]</scope>
    <source>
        <strain>DSM 13726</strain>
        <strain evidence="2">PCE-M2</strain>
    </source>
</reference>
<proteinExistence type="predicted"/>
<protein>
    <recommendedName>
        <fullName evidence="3">HNH domain-containing protein</fullName>
    </recommendedName>
</protein>
<dbReference type="PATRIC" id="fig|1193502.14.peg.1998"/>
<keyword evidence="2" id="KW-1185">Reference proteome</keyword>
<dbReference type="Gene3D" id="1.10.30.50">
    <property type="match status" value="1"/>
</dbReference>
<dbReference type="EMBL" id="CP017111">
    <property type="protein sequence ID" value="AOO65737.1"/>
    <property type="molecule type" value="Genomic_DNA"/>
</dbReference>
<organism evidence="1 2">
    <name type="scientific">Sulfurospirillum halorespirans DSM 13726</name>
    <dbReference type="NCBI Taxonomy" id="1193502"/>
    <lineage>
        <taxon>Bacteria</taxon>
        <taxon>Pseudomonadati</taxon>
        <taxon>Campylobacterota</taxon>
        <taxon>Epsilonproteobacteria</taxon>
        <taxon>Campylobacterales</taxon>
        <taxon>Sulfurospirillaceae</taxon>
        <taxon>Sulfurospirillum</taxon>
    </lineage>
</organism>
<gene>
    <name evidence="1" type="ORF">SHALO_1966</name>
</gene>
<dbReference type="Proteomes" id="UP000094609">
    <property type="component" value="Chromosome"/>
</dbReference>
<accession>A0A1D7TL66</accession>
<dbReference type="STRING" id="1193502.SHALO_1966"/>
<evidence type="ECO:0000313" key="1">
    <source>
        <dbReference type="EMBL" id="AOO65737.1"/>
    </source>
</evidence>
<dbReference type="KEGG" id="shal:SHALO_1966"/>